<comment type="caution">
    <text evidence="2">The sequence shown here is derived from an EMBL/GenBank/DDBJ whole genome shotgun (WGS) entry which is preliminary data.</text>
</comment>
<accession>A0AAN8R2I5</accession>
<evidence type="ECO:0000313" key="2">
    <source>
        <dbReference type="EMBL" id="KAK6325985.1"/>
    </source>
</evidence>
<name>A0AAN8R2I5_9TELE</name>
<keyword evidence="3" id="KW-1185">Reference proteome</keyword>
<feature type="compositionally biased region" description="Basic and acidic residues" evidence="1">
    <location>
        <begin position="44"/>
        <end position="57"/>
    </location>
</feature>
<dbReference type="Proteomes" id="UP001356427">
    <property type="component" value="Unassembled WGS sequence"/>
</dbReference>
<dbReference type="EMBL" id="JAGTTL010000002">
    <property type="protein sequence ID" value="KAK6325985.1"/>
    <property type="molecule type" value="Genomic_DNA"/>
</dbReference>
<evidence type="ECO:0000256" key="1">
    <source>
        <dbReference type="SAM" id="MobiDB-lite"/>
    </source>
</evidence>
<evidence type="ECO:0000313" key="3">
    <source>
        <dbReference type="Proteomes" id="UP001356427"/>
    </source>
</evidence>
<feature type="compositionally biased region" description="Pro residues" evidence="1">
    <location>
        <begin position="64"/>
        <end position="77"/>
    </location>
</feature>
<sequence>MKVGLHVSPLTLKRTMRTCLDRTNQTPTTRTKVIVSRALLKHQKSIEDDYRGDEPQPEHLSPQPQLPLPQAEPPLPQPGRLSRQRTSAPLPRPRSSSDTESFLKVSASK</sequence>
<feature type="region of interest" description="Disordered" evidence="1">
    <location>
        <begin position="44"/>
        <end position="109"/>
    </location>
</feature>
<dbReference type="AlphaFoldDB" id="A0AAN8R2I5"/>
<organism evidence="2 3">
    <name type="scientific">Coregonus suidteri</name>
    <dbReference type="NCBI Taxonomy" id="861788"/>
    <lineage>
        <taxon>Eukaryota</taxon>
        <taxon>Metazoa</taxon>
        <taxon>Chordata</taxon>
        <taxon>Craniata</taxon>
        <taxon>Vertebrata</taxon>
        <taxon>Euteleostomi</taxon>
        <taxon>Actinopterygii</taxon>
        <taxon>Neopterygii</taxon>
        <taxon>Teleostei</taxon>
        <taxon>Protacanthopterygii</taxon>
        <taxon>Salmoniformes</taxon>
        <taxon>Salmonidae</taxon>
        <taxon>Coregoninae</taxon>
        <taxon>Coregonus</taxon>
    </lineage>
</organism>
<reference evidence="2 3" key="1">
    <citation type="submission" date="2021-04" db="EMBL/GenBank/DDBJ databases">
        <authorList>
            <person name="De Guttry C."/>
            <person name="Zahm M."/>
            <person name="Klopp C."/>
            <person name="Cabau C."/>
            <person name="Louis A."/>
            <person name="Berthelot C."/>
            <person name="Parey E."/>
            <person name="Roest Crollius H."/>
            <person name="Montfort J."/>
            <person name="Robinson-Rechavi M."/>
            <person name="Bucao C."/>
            <person name="Bouchez O."/>
            <person name="Gislard M."/>
            <person name="Lluch J."/>
            <person name="Milhes M."/>
            <person name="Lampietro C."/>
            <person name="Lopez Roques C."/>
            <person name="Donnadieu C."/>
            <person name="Braasch I."/>
            <person name="Desvignes T."/>
            <person name="Postlethwait J."/>
            <person name="Bobe J."/>
            <person name="Wedekind C."/>
            <person name="Guiguen Y."/>
        </authorList>
    </citation>
    <scope>NUCLEOTIDE SEQUENCE [LARGE SCALE GENOMIC DNA]</scope>
    <source>
        <strain evidence="2">Cs_M1</strain>
        <tissue evidence="2">Blood</tissue>
    </source>
</reference>
<proteinExistence type="predicted"/>
<gene>
    <name evidence="2" type="ORF">J4Q44_G00016290</name>
</gene>
<protein>
    <submittedName>
        <fullName evidence="2">Uncharacterized protein</fullName>
    </submittedName>
</protein>